<dbReference type="EMBL" id="AGNL01002838">
    <property type="protein sequence ID" value="EJK75602.1"/>
    <property type="molecule type" value="Genomic_DNA"/>
</dbReference>
<dbReference type="GO" id="GO:0005634">
    <property type="term" value="C:nucleus"/>
    <property type="evidence" value="ECO:0007669"/>
    <property type="project" value="TreeGrafter"/>
</dbReference>
<sequence>SRVASVHGNERIGHVWAEEAAEDPAVVGLGVGDHSVEVFSESDQLPGIEPVTKRSAMDDIDKGIGVDPACDERAPARVRRLWKEVGDQLVSQSTSGVAKYAVEALQGAQKYLNSMPPSPQARIFIERNMVPMMKILLDQLQSKLGPTGRKVVEVSCRVALQIVRDDLGRADIIKQNQGVTFPFKSSITVLGLLFIRDNNYFTSLHSTWSIDDGRRSRQNMVMMFRRIGGLSPLSSYMNDRIGTASFPELGVLQSIVSAAWEVLQVVPDSPQPKIVDQLQFVDQLQNMDQLQIADQNRQRNALSLIDEVQGIAHAATQHLLAIEEGILKDAPRDDVARCIQVTKAIYNRIERLRDVLMPTTNHSAACTTEEFFVFWRTFSLKLVRAESSSLKSFGWGQIAELIDESNGLRPPPQGYMVSGAGTAFINGSYMIDPQCVAKSRYVKASDLAYTRIVPDNEKEGAGKKITLFKCTMRNQKRWWFLSEAYKHHPGSDKDIDYYQYKSQKHEEDSPSLSGWLVCSPQGRGPAPTLEPIVGSSNDGQADIEHQLMEWAEENVLLKAVQDIDMSSKVARSLMRLYKFMAAYHDESHLKSLKSVYHLTEDHIRPILSVCQDSTNLVTLAELYLQFIIIRPSLPSNLQTVVDQGIKLILGRQIHLEDGSFESDEEVSSVLKLLTDCYTLRSFVWPDSSNHLEIWKKFSLRLVQSKSPIAREAGWTGVSGLLQGFSSARATSSMKKELAEWILLNKIPCLSRIRFASDAAEDLEEFRGKGFSGLVHALENSKTITNFCLSNCTFEGSAGNELILAAGEMEPIRKLSLTGCELDGWGVHSVIRTLRKLQRRLMVLDLEDCLVDESVLELILPSLKNLRELKEFSLQRNTLHNESCLLLADLLACPQCNIHILDIENTGVDSEGLQAIANVLATNSKLLRLNLSGNSINEECWQTFSQQLCNTEKNKARLSNHTLRSIQHPGISEELRLFLTFNQDTNKKRVVVKKILYHNGHFSMVHFFSWGLRLMPNAVNWFDKAQTYFKWDDAPLSAFKDEDIGRRKLNAIYQFVKEMPLQFAW</sequence>
<dbReference type="SMART" id="SM00368">
    <property type="entry name" value="LRR_RI"/>
    <property type="match status" value="4"/>
</dbReference>
<dbReference type="GO" id="GO:0006913">
    <property type="term" value="P:nucleocytoplasmic transport"/>
    <property type="evidence" value="ECO:0007669"/>
    <property type="project" value="TreeGrafter"/>
</dbReference>
<comment type="caution">
    <text evidence="1">The sequence shown here is derived from an EMBL/GenBank/DDBJ whole genome shotgun (WGS) entry which is preliminary data.</text>
</comment>
<evidence type="ECO:0000313" key="2">
    <source>
        <dbReference type="Proteomes" id="UP000266841"/>
    </source>
</evidence>
<dbReference type="Proteomes" id="UP000266841">
    <property type="component" value="Unassembled WGS sequence"/>
</dbReference>
<dbReference type="GO" id="GO:0031267">
    <property type="term" value="F:small GTPase binding"/>
    <property type="evidence" value="ECO:0007669"/>
    <property type="project" value="TreeGrafter"/>
</dbReference>
<evidence type="ECO:0000313" key="1">
    <source>
        <dbReference type="EMBL" id="EJK75602.1"/>
    </source>
</evidence>
<dbReference type="Gene3D" id="3.80.10.10">
    <property type="entry name" value="Ribonuclease Inhibitor"/>
    <property type="match status" value="1"/>
</dbReference>
<keyword evidence="2" id="KW-1185">Reference proteome</keyword>
<dbReference type="OrthoDB" id="205841at2759"/>
<protein>
    <submittedName>
        <fullName evidence="1">Uncharacterized protein</fullName>
    </submittedName>
</protein>
<dbReference type="AlphaFoldDB" id="K0TQ84"/>
<dbReference type="InterPro" id="IPR027038">
    <property type="entry name" value="RanGap"/>
</dbReference>
<dbReference type="PANTHER" id="PTHR24113:SF15">
    <property type="entry name" value="NACHT DOMAIN-CONTAINING PROTEIN"/>
    <property type="match status" value="1"/>
</dbReference>
<organism evidence="1 2">
    <name type="scientific">Thalassiosira oceanica</name>
    <name type="common">Marine diatom</name>
    <dbReference type="NCBI Taxonomy" id="159749"/>
    <lineage>
        <taxon>Eukaryota</taxon>
        <taxon>Sar</taxon>
        <taxon>Stramenopiles</taxon>
        <taxon>Ochrophyta</taxon>
        <taxon>Bacillariophyta</taxon>
        <taxon>Coscinodiscophyceae</taxon>
        <taxon>Thalassiosirophycidae</taxon>
        <taxon>Thalassiosirales</taxon>
        <taxon>Thalassiosiraceae</taxon>
        <taxon>Thalassiosira</taxon>
    </lineage>
</organism>
<dbReference type="GO" id="GO:0005829">
    <property type="term" value="C:cytosol"/>
    <property type="evidence" value="ECO:0007669"/>
    <property type="project" value="TreeGrafter"/>
</dbReference>
<accession>K0TQ84</accession>
<name>K0TQ84_THAOC</name>
<dbReference type="eggNOG" id="KOG4308">
    <property type="taxonomic scope" value="Eukaryota"/>
</dbReference>
<dbReference type="PANTHER" id="PTHR24113">
    <property type="entry name" value="RAN GTPASE-ACTIVATING PROTEIN 1"/>
    <property type="match status" value="1"/>
</dbReference>
<proteinExistence type="predicted"/>
<dbReference type="SUPFAM" id="SSF52047">
    <property type="entry name" value="RNI-like"/>
    <property type="match status" value="1"/>
</dbReference>
<dbReference type="InterPro" id="IPR032675">
    <property type="entry name" value="LRR_dom_sf"/>
</dbReference>
<gene>
    <name evidence="1" type="ORF">THAOC_02667</name>
</gene>
<reference evidence="1 2" key="1">
    <citation type="journal article" date="2012" name="Genome Biol.">
        <title>Genome and low-iron response of an oceanic diatom adapted to chronic iron limitation.</title>
        <authorList>
            <person name="Lommer M."/>
            <person name="Specht M."/>
            <person name="Roy A.S."/>
            <person name="Kraemer L."/>
            <person name="Andreson R."/>
            <person name="Gutowska M.A."/>
            <person name="Wolf J."/>
            <person name="Bergner S.V."/>
            <person name="Schilhabel M.B."/>
            <person name="Klostermeier U.C."/>
            <person name="Beiko R.G."/>
            <person name="Rosenstiel P."/>
            <person name="Hippler M."/>
            <person name="Laroche J."/>
        </authorList>
    </citation>
    <scope>NUCLEOTIDE SEQUENCE [LARGE SCALE GENOMIC DNA]</scope>
    <source>
        <strain evidence="1 2">CCMP1005</strain>
    </source>
</reference>
<dbReference type="GO" id="GO:0048471">
    <property type="term" value="C:perinuclear region of cytoplasm"/>
    <property type="evidence" value="ECO:0007669"/>
    <property type="project" value="TreeGrafter"/>
</dbReference>
<feature type="non-terminal residue" evidence="1">
    <location>
        <position position="1"/>
    </location>
</feature>
<dbReference type="GO" id="GO:0005096">
    <property type="term" value="F:GTPase activator activity"/>
    <property type="evidence" value="ECO:0007669"/>
    <property type="project" value="InterPro"/>
</dbReference>